<gene>
    <name evidence="2" type="ORF">QR685DRAFT_531854</name>
</gene>
<feature type="chain" id="PRO_5045870588" description="Secreted protein" evidence="1">
    <location>
        <begin position="32"/>
        <end position="113"/>
    </location>
</feature>
<dbReference type="Proteomes" id="UP001451303">
    <property type="component" value="Unassembled WGS sequence"/>
</dbReference>
<evidence type="ECO:0008006" key="4">
    <source>
        <dbReference type="Google" id="ProtNLM"/>
    </source>
</evidence>
<dbReference type="EMBL" id="JAVLET010000008">
    <property type="protein sequence ID" value="KAL0467906.1"/>
    <property type="molecule type" value="Genomic_DNA"/>
</dbReference>
<evidence type="ECO:0000256" key="1">
    <source>
        <dbReference type="SAM" id="SignalP"/>
    </source>
</evidence>
<proteinExistence type="predicted"/>
<keyword evidence="1" id="KW-0732">Signal</keyword>
<name>A0ABR3D5B7_NEUIN</name>
<organism evidence="2 3">
    <name type="scientific">Neurospora intermedia</name>
    <dbReference type="NCBI Taxonomy" id="5142"/>
    <lineage>
        <taxon>Eukaryota</taxon>
        <taxon>Fungi</taxon>
        <taxon>Dikarya</taxon>
        <taxon>Ascomycota</taxon>
        <taxon>Pezizomycotina</taxon>
        <taxon>Sordariomycetes</taxon>
        <taxon>Sordariomycetidae</taxon>
        <taxon>Sordariales</taxon>
        <taxon>Sordariaceae</taxon>
        <taxon>Neurospora</taxon>
    </lineage>
</organism>
<evidence type="ECO:0000313" key="2">
    <source>
        <dbReference type="EMBL" id="KAL0467906.1"/>
    </source>
</evidence>
<comment type="caution">
    <text evidence="2">The sequence shown here is derived from an EMBL/GenBank/DDBJ whole genome shotgun (WGS) entry which is preliminary data.</text>
</comment>
<sequence>MQGVDCRRVGWAARGPCAWFTLISRFQVSTAAPGLGPRQRRSSCREQRERKKCNLRRCNVLPRGTWRLAHHYHRRRLSCCPCSLAGWLVQSLVNSPKFTACVRVFGTSTTMVP</sequence>
<accession>A0ABR3D5B7</accession>
<keyword evidence="3" id="KW-1185">Reference proteome</keyword>
<reference evidence="2 3" key="1">
    <citation type="submission" date="2023-09" db="EMBL/GenBank/DDBJ databases">
        <title>Multi-omics analysis of a traditional fermented food reveals byproduct-associated fungal strains for waste-to-food upcycling.</title>
        <authorList>
            <consortium name="Lawrence Berkeley National Laboratory"/>
            <person name="Rekdal V.M."/>
            <person name="Villalobos-Escobedo J.M."/>
            <person name="Rodriguez-Valeron N."/>
            <person name="Garcia M.O."/>
            <person name="Vasquez D.P."/>
            <person name="Damayanti I."/>
            <person name="Sorensen P.M."/>
            <person name="Baidoo E.E."/>
            <person name="De Carvalho A.C."/>
            <person name="Riley R."/>
            <person name="Lipzen A."/>
            <person name="He G."/>
            <person name="Yan M."/>
            <person name="Haridas S."/>
            <person name="Daum C."/>
            <person name="Yoshinaga Y."/>
            <person name="Ng V."/>
            <person name="Grigoriev I.V."/>
            <person name="Munk R."/>
            <person name="Nuraida L."/>
            <person name="Wijaya C.H."/>
            <person name="Morales P.-C."/>
            <person name="Keasling J.D."/>
        </authorList>
    </citation>
    <scope>NUCLEOTIDE SEQUENCE [LARGE SCALE GENOMIC DNA]</scope>
    <source>
        <strain evidence="2 3">FGSC 2613</strain>
    </source>
</reference>
<feature type="signal peptide" evidence="1">
    <location>
        <begin position="1"/>
        <end position="31"/>
    </location>
</feature>
<protein>
    <recommendedName>
        <fullName evidence="4">Secreted protein</fullName>
    </recommendedName>
</protein>
<evidence type="ECO:0000313" key="3">
    <source>
        <dbReference type="Proteomes" id="UP001451303"/>
    </source>
</evidence>